<accession>A0A9W7DXE0</accession>
<dbReference type="Gene3D" id="1.10.238.10">
    <property type="entry name" value="EF-hand"/>
    <property type="match status" value="1"/>
</dbReference>
<proteinExistence type="predicted"/>
<reference evidence="2" key="1">
    <citation type="journal article" date="2023" name="Commun. Biol.">
        <title>Genome analysis of Parmales, the sister group of diatoms, reveals the evolutionary specialization of diatoms from phago-mixotrophs to photoautotrophs.</title>
        <authorList>
            <person name="Ban H."/>
            <person name="Sato S."/>
            <person name="Yoshikawa S."/>
            <person name="Yamada K."/>
            <person name="Nakamura Y."/>
            <person name="Ichinomiya M."/>
            <person name="Sato N."/>
            <person name="Blanc-Mathieu R."/>
            <person name="Endo H."/>
            <person name="Kuwata A."/>
            <person name="Ogata H."/>
        </authorList>
    </citation>
    <scope>NUCLEOTIDE SEQUENCE [LARGE SCALE GENOMIC DNA]</scope>
</reference>
<evidence type="ECO:0000313" key="2">
    <source>
        <dbReference type="Proteomes" id="UP001162640"/>
    </source>
</evidence>
<organism evidence="1 2">
    <name type="scientific">Triparma laevis f. inornata</name>
    <dbReference type="NCBI Taxonomy" id="1714386"/>
    <lineage>
        <taxon>Eukaryota</taxon>
        <taxon>Sar</taxon>
        <taxon>Stramenopiles</taxon>
        <taxon>Ochrophyta</taxon>
        <taxon>Bolidophyceae</taxon>
        <taxon>Parmales</taxon>
        <taxon>Triparmaceae</taxon>
        <taxon>Triparma</taxon>
    </lineage>
</organism>
<sequence>MSTEQPLSSTRSVPEALWFVFTEFASFGRHGVYREAAPEMDNANWAKFLKACPMLVDHGITTSDIDSPQEDPISGVARLCSNHIFAVLQGQEKNASASSHQRVVNSLLGVDFVGGGAPSASPMGLNLKGRTLAGSRNKEGGIFDKLTNTDLYTGVYKNLDGKSGGRINGYDGDVSGNVRDLSTMTRPGMNVSSKFMDV</sequence>
<dbReference type="EMBL" id="BLQM01000064">
    <property type="protein sequence ID" value="GMH58353.1"/>
    <property type="molecule type" value="Genomic_DNA"/>
</dbReference>
<dbReference type="InterPro" id="IPR011992">
    <property type="entry name" value="EF-hand-dom_pair"/>
</dbReference>
<dbReference type="AlphaFoldDB" id="A0A9W7DXE0"/>
<evidence type="ECO:0000313" key="1">
    <source>
        <dbReference type="EMBL" id="GMH58353.1"/>
    </source>
</evidence>
<dbReference type="SUPFAM" id="SSF47473">
    <property type="entry name" value="EF-hand"/>
    <property type="match status" value="1"/>
</dbReference>
<name>A0A9W7DXE0_9STRA</name>
<comment type="caution">
    <text evidence="1">The sequence shown here is derived from an EMBL/GenBank/DDBJ whole genome shotgun (WGS) entry which is preliminary data.</text>
</comment>
<protein>
    <submittedName>
        <fullName evidence="1">Uncharacterized protein</fullName>
    </submittedName>
</protein>
<gene>
    <name evidence="1" type="ORF">TL16_g02591</name>
</gene>
<dbReference type="Proteomes" id="UP001162640">
    <property type="component" value="Unassembled WGS sequence"/>
</dbReference>